<dbReference type="InterPro" id="IPR042178">
    <property type="entry name" value="Serpin_sf_1"/>
</dbReference>
<feature type="signal peptide" evidence="5">
    <location>
        <begin position="1"/>
        <end position="15"/>
    </location>
</feature>
<dbReference type="PROSITE" id="PS00284">
    <property type="entry name" value="SERPIN"/>
    <property type="match status" value="1"/>
</dbReference>
<evidence type="ECO:0000256" key="4">
    <source>
        <dbReference type="RuleBase" id="RU000411"/>
    </source>
</evidence>
<protein>
    <recommendedName>
        <fullName evidence="6">Serpin domain-containing protein</fullName>
    </recommendedName>
</protein>
<dbReference type="AlphaFoldDB" id="A0A5N4AXC5"/>
<reference evidence="7 8" key="1">
    <citation type="journal article" date="2018" name="Elife">
        <title>Firefly genomes illuminate parallel origins of bioluminescence in beetles.</title>
        <authorList>
            <person name="Fallon T.R."/>
            <person name="Lower S.E."/>
            <person name="Chang C.H."/>
            <person name="Bessho-Uehara M."/>
            <person name="Martin G.J."/>
            <person name="Bewick A.J."/>
            <person name="Behringer M."/>
            <person name="Debat H.J."/>
            <person name="Wong I."/>
            <person name="Day J.C."/>
            <person name="Suvorov A."/>
            <person name="Silva C.J."/>
            <person name="Stanger-Hall K.F."/>
            <person name="Hall D.W."/>
            <person name="Schmitz R.J."/>
            <person name="Nelson D.R."/>
            <person name="Lewis S.M."/>
            <person name="Shigenobu S."/>
            <person name="Bybee S.M."/>
            <person name="Larracuente A.M."/>
            <person name="Oba Y."/>
            <person name="Weng J.K."/>
        </authorList>
    </citation>
    <scope>NUCLEOTIDE SEQUENCE [LARGE SCALE GENOMIC DNA]</scope>
    <source>
        <strain evidence="7">1611_PpyrPB1</strain>
        <tissue evidence="7">Whole body</tissue>
    </source>
</reference>
<keyword evidence="8" id="KW-1185">Reference proteome</keyword>
<dbReference type="InParanoid" id="A0A5N4AXC5"/>
<evidence type="ECO:0000256" key="5">
    <source>
        <dbReference type="SAM" id="SignalP"/>
    </source>
</evidence>
<gene>
    <name evidence="7" type="ORF">PPYR_04153</name>
</gene>
<evidence type="ECO:0000256" key="1">
    <source>
        <dbReference type="ARBA" id="ARBA00009500"/>
    </source>
</evidence>
<dbReference type="EMBL" id="VVIM01000002">
    <property type="protein sequence ID" value="KAB0801967.1"/>
    <property type="molecule type" value="Genomic_DNA"/>
</dbReference>
<dbReference type="Gene3D" id="2.30.39.10">
    <property type="entry name" value="Alpha-1-antitrypsin, domain 1"/>
    <property type="match status" value="1"/>
</dbReference>
<dbReference type="SUPFAM" id="SSF56574">
    <property type="entry name" value="Serpins"/>
    <property type="match status" value="1"/>
</dbReference>
<dbReference type="GO" id="GO:0004867">
    <property type="term" value="F:serine-type endopeptidase inhibitor activity"/>
    <property type="evidence" value="ECO:0007669"/>
    <property type="project" value="UniProtKB-KW"/>
</dbReference>
<comment type="caution">
    <text evidence="7">The sequence shown here is derived from an EMBL/GenBank/DDBJ whole genome shotgun (WGS) entry which is preliminary data.</text>
</comment>
<keyword evidence="5" id="KW-0732">Signal</keyword>
<evidence type="ECO:0000313" key="8">
    <source>
        <dbReference type="Proteomes" id="UP000327044"/>
    </source>
</evidence>
<dbReference type="PANTHER" id="PTHR11461:SF211">
    <property type="entry name" value="GH10112P-RELATED"/>
    <property type="match status" value="1"/>
</dbReference>
<dbReference type="InterPro" id="IPR036186">
    <property type="entry name" value="Serpin_sf"/>
</dbReference>
<accession>A0A5N4AXC5</accession>
<proteinExistence type="inferred from homology"/>
<dbReference type="InterPro" id="IPR023796">
    <property type="entry name" value="Serpin_dom"/>
</dbReference>
<dbReference type="InterPro" id="IPR000215">
    <property type="entry name" value="Serpin_fam"/>
</dbReference>
<keyword evidence="2" id="KW-0646">Protease inhibitor</keyword>
<keyword evidence="3" id="KW-0722">Serine protease inhibitor</keyword>
<dbReference type="GO" id="GO:0005615">
    <property type="term" value="C:extracellular space"/>
    <property type="evidence" value="ECO:0007669"/>
    <property type="project" value="InterPro"/>
</dbReference>
<dbReference type="PANTHER" id="PTHR11461">
    <property type="entry name" value="SERINE PROTEASE INHIBITOR, SERPIN"/>
    <property type="match status" value="1"/>
</dbReference>
<dbReference type="Pfam" id="PF00079">
    <property type="entry name" value="Serpin"/>
    <property type="match status" value="1"/>
</dbReference>
<evidence type="ECO:0000259" key="6">
    <source>
        <dbReference type="SMART" id="SM00093"/>
    </source>
</evidence>
<dbReference type="FunCoup" id="A0A5N4AXC5">
    <property type="interactions" value="35"/>
</dbReference>
<comment type="similarity">
    <text evidence="1 4">Belongs to the serpin family.</text>
</comment>
<feature type="chain" id="PRO_5024269889" description="Serpin domain-containing protein" evidence="5">
    <location>
        <begin position="16"/>
        <end position="381"/>
    </location>
</feature>
<dbReference type="InterPro" id="IPR023795">
    <property type="entry name" value="Serpin_CS"/>
</dbReference>
<organism evidence="7 8">
    <name type="scientific">Photinus pyralis</name>
    <name type="common">Common eastern firefly</name>
    <name type="synonym">Lampyris pyralis</name>
    <dbReference type="NCBI Taxonomy" id="7054"/>
    <lineage>
        <taxon>Eukaryota</taxon>
        <taxon>Metazoa</taxon>
        <taxon>Ecdysozoa</taxon>
        <taxon>Arthropoda</taxon>
        <taxon>Hexapoda</taxon>
        <taxon>Insecta</taxon>
        <taxon>Pterygota</taxon>
        <taxon>Neoptera</taxon>
        <taxon>Endopterygota</taxon>
        <taxon>Coleoptera</taxon>
        <taxon>Polyphaga</taxon>
        <taxon>Elateriformia</taxon>
        <taxon>Elateroidea</taxon>
        <taxon>Lampyridae</taxon>
        <taxon>Lampyrinae</taxon>
        <taxon>Photinus</taxon>
    </lineage>
</organism>
<name>A0A5N4AXC5_PHOPY</name>
<sequence>MKILLALISVISIHATELEEFQDSNLKFAADVYQAISQINELNFLVCPLSAQIILSLATVGAKANTAKQLSSCLHLPDDSKRIKSIFEKLSYNFDVKEPYQLSSANKIFLNDKCDVKDEYKEVAVNTFKSGIESMNFADGEKVAMEINRWVESKTNNKIKDLVKGNDINTDILALLVNALYFHGNWAYEFGDSMGYQDRFYVNENETVLIDLMTQRNDFNYYNNKEVNAEFLELPFVGNDVTMTFVLPKEKNGVSRLGKNISTVLSKQPLEKVDAIITIPKFKIESVIEFKGVLESLGVTDPFSKGANFDGISDVPLHIDNVIQKTFIEINEKGATAAAATEITLMMDSLPNVLFTVNRPFIYFLKHRSNGIMFVGRYCKP</sequence>
<dbReference type="Gene3D" id="3.30.497.10">
    <property type="entry name" value="Antithrombin, subunit I, domain 2"/>
    <property type="match status" value="1"/>
</dbReference>
<dbReference type="InterPro" id="IPR042185">
    <property type="entry name" value="Serpin_sf_2"/>
</dbReference>
<dbReference type="OrthoDB" id="9518664at2759"/>
<feature type="domain" description="Serpin" evidence="6">
    <location>
        <begin position="30"/>
        <end position="381"/>
    </location>
</feature>
<dbReference type="SMART" id="SM00093">
    <property type="entry name" value="SERPIN"/>
    <property type="match status" value="1"/>
</dbReference>
<evidence type="ECO:0000256" key="2">
    <source>
        <dbReference type="ARBA" id="ARBA00022690"/>
    </source>
</evidence>
<evidence type="ECO:0000256" key="3">
    <source>
        <dbReference type="ARBA" id="ARBA00022900"/>
    </source>
</evidence>
<evidence type="ECO:0000313" key="7">
    <source>
        <dbReference type="EMBL" id="KAB0801967.1"/>
    </source>
</evidence>
<dbReference type="Proteomes" id="UP000327044">
    <property type="component" value="Unassembled WGS sequence"/>
</dbReference>
<dbReference type="CDD" id="cd19601">
    <property type="entry name" value="serpin42Da-like"/>
    <property type="match status" value="1"/>
</dbReference>